<dbReference type="Proteomes" id="UP001056384">
    <property type="component" value="Chromosome 3"/>
</dbReference>
<evidence type="ECO:0000313" key="1">
    <source>
        <dbReference type="EMBL" id="USW51473.1"/>
    </source>
</evidence>
<protein>
    <submittedName>
        <fullName evidence="1">Uncharacterized protein</fullName>
    </submittedName>
</protein>
<evidence type="ECO:0000313" key="2">
    <source>
        <dbReference type="Proteomes" id="UP001056384"/>
    </source>
</evidence>
<dbReference type="EMBL" id="CP099420">
    <property type="protein sequence ID" value="USW51473.1"/>
    <property type="molecule type" value="Genomic_DNA"/>
</dbReference>
<dbReference type="AlphaFoldDB" id="A0A9Q9AQW2"/>
<gene>
    <name evidence="1" type="ORF">Slin15195_G047920</name>
</gene>
<name>A0A9Q9AQW2_9PEZI</name>
<proteinExistence type="predicted"/>
<sequence length="132" mass="14308">MATPKHDLFAIMGFAFDISLFESDQAVSRHTAQLEAEAMNDARSEDERLEALIKDTGTSKDSNPNEKELATSLVVGAGCDITDEPREVEGHPWMHGSLAADDERCEMGGQCQVRAQKAAGRKDGVGEDEQGK</sequence>
<reference evidence="1" key="1">
    <citation type="submission" date="2022-06" db="EMBL/GenBank/DDBJ databases">
        <title>Complete genome sequences of two strains of the flax pathogen Septoria linicola.</title>
        <authorList>
            <person name="Lapalu N."/>
            <person name="Simon A."/>
            <person name="Demenou B."/>
            <person name="Paumier D."/>
            <person name="Guillot M.-P."/>
            <person name="Gout L."/>
            <person name="Valade R."/>
        </authorList>
    </citation>
    <scope>NUCLEOTIDE SEQUENCE</scope>
    <source>
        <strain evidence="1">SE15195</strain>
    </source>
</reference>
<keyword evidence="2" id="KW-1185">Reference proteome</keyword>
<organism evidence="1 2">
    <name type="scientific">Septoria linicola</name>
    <dbReference type="NCBI Taxonomy" id="215465"/>
    <lineage>
        <taxon>Eukaryota</taxon>
        <taxon>Fungi</taxon>
        <taxon>Dikarya</taxon>
        <taxon>Ascomycota</taxon>
        <taxon>Pezizomycotina</taxon>
        <taxon>Dothideomycetes</taxon>
        <taxon>Dothideomycetidae</taxon>
        <taxon>Mycosphaerellales</taxon>
        <taxon>Mycosphaerellaceae</taxon>
        <taxon>Septoria</taxon>
    </lineage>
</organism>
<accession>A0A9Q9AQW2</accession>